<dbReference type="AlphaFoldDB" id="A0A5A7SNS1"/>
<evidence type="ECO:0000313" key="2">
    <source>
        <dbReference type="Proteomes" id="UP000321393"/>
    </source>
</evidence>
<dbReference type="PANTHER" id="PTHR44375:SF2">
    <property type="entry name" value="BETA-KETOACYL-ACP REDUCTASE-LIKE PROTEIN-RELATED"/>
    <property type="match status" value="1"/>
</dbReference>
<comment type="caution">
    <text evidence="1">The sequence shown here is derived from an EMBL/GenBank/DDBJ whole genome shotgun (WGS) entry which is preliminary data.</text>
</comment>
<accession>A0A5A7SNS1</accession>
<dbReference type="CDD" id="cd05233">
    <property type="entry name" value="SDR_c"/>
    <property type="match status" value="1"/>
</dbReference>
<dbReference type="Pfam" id="PF13561">
    <property type="entry name" value="adh_short_C2"/>
    <property type="match status" value="1"/>
</dbReference>
<reference evidence="1 2" key="1">
    <citation type="submission" date="2019-08" db="EMBL/GenBank/DDBJ databases">
        <title>Draft genome sequences of two oriental melons (Cucumis melo L. var makuwa).</title>
        <authorList>
            <person name="Kwon S.-Y."/>
        </authorList>
    </citation>
    <scope>NUCLEOTIDE SEQUENCE [LARGE SCALE GENOMIC DNA]</scope>
    <source>
        <strain evidence="2">cv. SW 3</strain>
        <tissue evidence="1">Leaf</tissue>
    </source>
</reference>
<gene>
    <name evidence="1" type="ORF">E6C27_scaffold34G001790</name>
</gene>
<dbReference type="Proteomes" id="UP000321393">
    <property type="component" value="Unassembled WGS sequence"/>
</dbReference>
<dbReference type="SUPFAM" id="SSF51735">
    <property type="entry name" value="NAD(P)-binding Rossmann-fold domains"/>
    <property type="match status" value="1"/>
</dbReference>
<sequence>MVQNSLEATYPRSRAKRDLGSSAALAGEVKKISWRLGWKAWLTNAGTGANARPRVARCEKGAAQVVREKRGSGRLRAIADFRTCGSRLRVRATACRRNAALDDGLQAEETRSGRCSIWERGGDAIGSRDEARRTAFGLGRLAARVRRLEDAKSGGSDGCRSARLFCDDVDGGGNVKSPLELSEKEWDDTMATNLKGQWLVSKYVCILMNKANRGGSIINISSISGLDRALQRGALAYITSKAALNTLTKVMAMELGEHNIRVNCICPGLFKSEITKDLMEKDWIKNVARRMNPLGTFGTSNPALTTTIRYLVHDSSKYVSGNIFIVDSGNSLLGVPIFSSL</sequence>
<protein>
    <submittedName>
        <fullName evidence="1">3-oxoacyl-(Acyl-carrier-protein) reductase FabG-like isoform X2</fullName>
    </submittedName>
</protein>
<name>A0A5A7SNS1_CUCMM</name>
<dbReference type="OrthoDB" id="47007at2759"/>
<evidence type="ECO:0000313" key="1">
    <source>
        <dbReference type="EMBL" id="KAA0025891.1"/>
    </source>
</evidence>
<proteinExistence type="predicted"/>
<dbReference type="EMBL" id="SSTE01023063">
    <property type="protein sequence ID" value="KAA0025891.1"/>
    <property type="molecule type" value="Genomic_DNA"/>
</dbReference>
<dbReference type="Gene3D" id="3.40.50.720">
    <property type="entry name" value="NAD(P)-binding Rossmann-like Domain"/>
    <property type="match status" value="1"/>
</dbReference>
<dbReference type="InterPro" id="IPR002347">
    <property type="entry name" value="SDR_fam"/>
</dbReference>
<dbReference type="PANTHER" id="PTHR44375">
    <property type="entry name" value="BETA-KETOACYL-ACP REDUCTASE-LIKE PROTEIN-RELATED"/>
    <property type="match status" value="1"/>
</dbReference>
<dbReference type="PRINTS" id="PR00081">
    <property type="entry name" value="GDHRDH"/>
</dbReference>
<dbReference type="InterPro" id="IPR036291">
    <property type="entry name" value="NAD(P)-bd_dom_sf"/>
</dbReference>
<dbReference type="STRING" id="1194695.A0A5A7SNS1"/>
<organism evidence="1 2">
    <name type="scientific">Cucumis melo var. makuwa</name>
    <name type="common">Oriental melon</name>
    <dbReference type="NCBI Taxonomy" id="1194695"/>
    <lineage>
        <taxon>Eukaryota</taxon>
        <taxon>Viridiplantae</taxon>
        <taxon>Streptophyta</taxon>
        <taxon>Embryophyta</taxon>
        <taxon>Tracheophyta</taxon>
        <taxon>Spermatophyta</taxon>
        <taxon>Magnoliopsida</taxon>
        <taxon>eudicotyledons</taxon>
        <taxon>Gunneridae</taxon>
        <taxon>Pentapetalae</taxon>
        <taxon>rosids</taxon>
        <taxon>fabids</taxon>
        <taxon>Cucurbitales</taxon>
        <taxon>Cucurbitaceae</taxon>
        <taxon>Benincaseae</taxon>
        <taxon>Cucumis</taxon>
    </lineage>
</organism>